<dbReference type="Pfam" id="PF13401">
    <property type="entry name" value="AAA_22"/>
    <property type="match status" value="1"/>
</dbReference>
<keyword evidence="3" id="KW-1185">Reference proteome</keyword>
<dbReference type="STRING" id="1271860.SAMN05216174_110168"/>
<dbReference type="GO" id="GO:0003677">
    <property type="term" value="F:DNA binding"/>
    <property type="evidence" value="ECO:0007669"/>
    <property type="project" value="InterPro"/>
</dbReference>
<gene>
    <name evidence="2" type="ORF">SAMN05216174_110168</name>
</gene>
<dbReference type="CDD" id="cd06170">
    <property type="entry name" value="LuxR_C_like"/>
    <property type="match status" value="1"/>
</dbReference>
<dbReference type="PROSITE" id="PS50043">
    <property type="entry name" value="HTH_LUXR_2"/>
    <property type="match status" value="1"/>
</dbReference>
<dbReference type="InterPro" id="IPR000792">
    <property type="entry name" value="Tscrpt_reg_LuxR_C"/>
</dbReference>
<protein>
    <submittedName>
        <fullName evidence="2">Predicted ATPase</fullName>
    </submittedName>
</protein>
<dbReference type="EMBL" id="FMZZ01000010">
    <property type="protein sequence ID" value="SDD37819.1"/>
    <property type="molecule type" value="Genomic_DNA"/>
</dbReference>
<evidence type="ECO:0000313" key="2">
    <source>
        <dbReference type="EMBL" id="SDD37819.1"/>
    </source>
</evidence>
<dbReference type="Gene3D" id="1.25.40.10">
    <property type="entry name" value="Tetratricopeptide repeat domain"/>
    <property type="match status" value="1"/>
</dbReference>
<dbReference type="InterPro" id="IPR058852">
    <property type="entry name" value="HTH_77"/>
</dbReference>
<dbReference type="Proteomes" id="UP000199501">
    <property type="component" value="Unassembled WGS sequence"/>
</dbReference>
<dbReference type="InterPro" id="IPR016032">
    <property type="entry name" value="Sig_transdc_resp-reg_C-effctor"/>
</dbReference>
<evidence type="ECO:0000313" key="3">
    <source>
        <dbReference type="Proteomes" id="UP000199501"/>
    </source>
</evidence>
<dbReference type="SUPFAM" id="SSF46894">
    <property type="entry name" value="C-terminal effector domain of the bipartite response regulators"/>
    <property type="match status" value="1"/>
</dbReference>
<organism evidence="2 3">
    <name type="scientific">Actinokineospora iranica</name>
    <dbReference type="NCBI Taxonomy" id="1271860"/>
    <lineage>
        <taxon>Bacteria</taxon>
        <taxon>Bacillati</taxon>
        <taxon>Actinomycetota</taxon>
        <taxon>Actinomycetes</taxon>
        <taxon>Pseudonocardiales</taxon>
        <taxon>Pseudonocardiaceae</taxon>
        <taxon>Actinokineospora</taxon>
    </lineage>
</organism>
<dbReference type="SUPFAM" id="SSF52540">
    <property type="entry name" value="P-loop containing nucleoside triphosphate hydrolases"/>
    <property type="match status" value="1"/>
</dbReference>
<dbReference type="Gene3D" id="3.40.50.300">
    <property type="entry name" value="P-loop containing nucleotide triphosphate hydrolases"/>
    <property type="match status" value="1"/>
</dbReference>
<dbReference type="GO" id="GO:0043531">
    <property type="term" value="F:ADP binding"/>
    <property type="evidence" value="ECO:0007669"/>
    <property type="project" value="InterPro"/>
</dbReference>
<dbReference type="Gene3D" id="1.10.10.10">
    <property type="entry name" value="Winged helix-like DNA-binding domain superfamily/Winged helix DNA-binding domain"/>
    <property type="match status" value="1"/>
</dbReference>
<dbReference type="InterPro" id="IPR011990">
    <property type="entry name" value="TPR-like_helical_dom_sf"/>
</dbReference>
<dbReference type="PANTHER" id="PTHR47691:SF3">
    <property type="entry name" value="HTH-TYPE TRANSCRIPTIONAL REGULATOR RV0890C-RELATED"/>
    <property type="match status" value="1"/>
</dbReference>
<dbReference type="AlphaFoldDB" id="A0A1G6U955"/>
<dbReference type="SMART" id="SM00421">
    <property type="entry name" value="HTH_LUXR"/>
    <property type="match status" value="1"/>
</dbReference>
<sequence>MVEPLTEVTSYVGREGELAEAKRLLAANRLVTLTGVGGVGKTRLALRIADALRGDFPDGVALVELAELRDPELLAITVAHQLGLSDQSERPAVDVLLDYLRARRCLVVLDNCEHLVDVCARLVDTLVPACPHLTVLATSRQSLGVPGEQLLAVRPLSMPEEDGQTSVADLLRYESVRLFVDRARAVAPSFQLTEENSEDVARLCARLEGLPLAIELTAVRLRALGLRQIVERLTNRLDMLTGGNRLAPQRQQTLRAMIDWSYELCSAQERAVLARASVFSGAFSLEAVTEVCGGAGVDPVDVLDIVHALVDKSLLLTEEHAEAIEYRMLETVREYGHDQLVHAGDVERVRRLHRDWFADLTARYESGWMGGDQVAWVERIQRDHPNIRVALGFCATEPGEAVAGLRMANQLDVYWTVRGFLSEARIWLGRLGALAPSGSPERVLAQRLIAWCALLQGDIDSGVAALEVGRELAEQISDPVSTAYVDVGWALANLFTHRETLGREQLARAFAVFRAHRVPHGEGYAGFLHGLAAAVDGDVDEGRRLVRERVEAGEAAGEIFWRSWGLWALGMIELFYGDPMAAREAGLAAFGLHQELGNRAAEPFAVHLLGGVEVRLGHLERSATLFGIAAELWRSVGASPWRFGVFTEKFAEFGARSYEGLGEQEYKKNYRLGIEMPRDQAVRYVLGEPSGGAAPEQEPDNPLSRRESEIADLLAAGLTNREIAARLVITRRTVETHVDHILTKLGFHNRAQVAVWIATRRRQAEGN</sequence>
<feature type="domain" description="HTH luxR-type" evidence="1">
    <location>
        <begin position="696"/>
        <end position="761"/>
    </location>
</feature>
<dbReference type="PRINTS" id="PR00038">
    <property type="entry name" value="HTHLUXR"/>
</dbReference>
<evidence type="ECO:0000259" key="1">
    <source>
        <dbReference type="PROSITE" id="PS50043"/>
    </source>
</evidence>
<dbReference type="GO" id="GO:0006355">
    <property type="term" value="P:regulation of DNA-templated transcription"/>
    <property type="evidence" value="ECO:0007669"/>
    <property type="project" value="InterPro"/>
</dbReference>
<dbReference type="PROSITE" id="PS00622">
    <property type="entry name" value="HTH_LUXR_1"/>
    <property type="match status" value="1"/>
</dbReference>
<dbReference type="PRINTS" id="PR00364">
    <property type="entry name" value="DISEASERSIST"/>
</dbReference>
<dbReference type="PANTHER" id="PTHR47691">
    <property type="entry name" value="REGULATOR-RELATED"/>
    <property type="match status" value="1"/>
</dbReference>
<dbReference type="Pfam" id="PF00196">
    <property type="entry name" value="GerE"/>
    <property type="match status" value="1"/>
</dbReference>
<dbReference type="Pfam" id="PF25872">
    <property type="entry name" value="HTH_77"/>
    <property type="match status" value="1"/>
</dbReference>
<dbReference type="InterPro" id="IPR049945">
    <property type="entry name" value="AAA_22"/>
</dbReference>
<dbReference type="InterPro" id="IPR027417">
    <property type="entry name" value="P-loop_NTPase"/>
</dbReference>
<reference evidence="3" key="1">
    <citation type="submission" date="2016-10" db="EMBL/GenBank/DDBJ databases">
        <authorList>
            <person name="Varghese N."/>
            <person name="Submissions S."/>
        </authorList>
    </citation>
    <scope>NUCLEOTIDE SEQUENCE [LARGE SCALE GENOMIC DNA]</scope>
    <source>
        <strain evidence="3">IBRC-M 10403</strain>
    </source>
</reference>
<proteinExistence type="predicted"/>
<dbReference type="InterPro" id="IPR036388">
    <property type="entry name" value="WH-like_DNA-bd_sf"/>
</dbReference>
<accession>A0A1G6U955</accession>
<name>A0A1G6U955_9PSEU</name>